<organism evidence="1 3">
    <name type="scientific">Rotaria magnacalcarata</name>
    <dbReference type="NCBI Taxonomy" id="392030"/>
    <lineage>
        <taxon>Eukaryota</taxon>
        <taxon>Metazoa</taxon>
        <taxon>Spiralia</taxon>
        <taxon>Gnathifera</taxon>
        <taxon>Rotifera</taxon>
        <taxon>Eurotatoria</taxon>
        <taxon>Bdelloidea</taxon>
        <taxon>Philodinida</taxon>
        <taxon>Philodinidae</taxon>
        <taxon>Rotaria</taxon>
    </lineage>
</organism>
<dbReference type="EMBL" id="CAJNRG010000095">
    <property type="protein sequence ID" value="CAF1973121.1"/>
    <property type="molecule type" value="Genomic_DNA"/>
</dbReference>
<accession>A0A816LUD2</accession>
<protein>
    <submittedName>
        <fullName evidence="1">Uncharacterized protein</fullName>
    </submittedName>
</protein>
<dbReference type="EMBL" id="CAJOBF010007544">
    <property type="protein sequence ID" value="CAF4235404.1"/>
    <property type="molecule type" value="Genomic_DNA"/>
</dbReference>
<dbReference type="AlphaFoldDB" id="A0A816LUD2"/>
<reference evidence="1" key="1">
    <citation type="submission" date="2021-02" db="EMBL/GenBank/DDBJ databases">
        <authorList>
            <person name="Nowell W R."/>
        </authorList>
    </citation>
    <scope>NUCLEOTIDE SEQUENCE</scope>
</reference>
<sequence length="163" mass="18927">MLSNHLKTLPAFSGNQIEDVVQWLTDITNGLNYAEFTDDHKILIISGYINDSWPVFIQEFTKEFAPTLLTEDIVSQINQCVPVLIETIVCYDDSVMIELDDIYPAEDSPFYDTFLLKDRCLHFQHVLDYIANQKRKEKLIELHESVLFSTVLLKYVGENFETE</sequence>
<proteinExistence type="predicted"/>
<dbReference type="Proteomes" id="UP000663887">
    <property type="component" value="Unassembled WGS sequence"/>
</dbReference>
<comment type="caution">
    <text evidence="1">The sequence shown here is derived from an EMBL/GenBank/DDBJ whole genome shotgun (WGS) entry which is preliminary data.</text>
</comment>
<evidence type="ECO:0000313" key="2">
    <source>
        <dbReference type="EMBL" id="CAF4235404.1"/>
    </source>
</evidence>
<evidence type="ECO:0000313" key="3">
    <source>
        <dbReference type="Proteomes" id="UP000663887"/>
    </source>
</evidence>
<name>A0A816LUD2_9BILA</name>
<dbReference type="Proteomes" id="UP000663842">
    <property type="component" value="Unassembled WGS sequence"/>
</dbReference>
<evidence type="ECO:0000313" key="1">
    <source>
        <dbReference type="EMBL" id="CAF1973121.1"/>
    </source>
</evidence>
<gene>
    <name evidence="2" type="ORF">UXM345_LOCUS29880</name>
    <name evidence="1" type="ORF">XDN619_LOCUS1986</name>
</gene>